<evidence type="ECO:0000313" key="1">
    <source>
        <dbReference type="EMBL" id="CAJ1370627.1"/>
    </source>
</evidence>
<proteinExistence type="predicted"/>
<sequence length="147" mass="15484">MALVGTLIAPATAPVAPGLARSARSARSASGFAERAPSDGFEHVGAKEALAACGLLGLHSKLSGRSRVARRGAPPKPIWQTNRRSAVARLERQWLLSEPRAPQASQESESKEDLPKALIRFLGGSVLMAVLAQAFLRRDGSGVHPMA</sequence>
<organism evidence="1 2">
    <name type="scientific">Effrenium voratum</name>
    <dbReference type="NCBI Taxonomy" id="2562239"/>
    <lineage>
        <taxon>Eukaryota</taxon>
        <taxon>Sar</taxon>
        <taxon>Alveolata</taxon>
        <taxon>Dinophyceae</taxon>
        <taxon>Suessiales</taxon>
        <taxon>Symbiodiniaceae</taxon>
        <taxon>Effrenium</taxon>
    </lineage>
</organism>
<reference evidence="1" key="1">
    <citation type="submission" date="2023-08" db="EMBL/GenBank/DDBJ databases">
        <authorList>
            <person name="Chen Y."/>
            <person name="Shah S."/>
            <person name="Dougan E. K."/>
            <person name="Thang M."/>
            <person name="Chan C."/>
        </authorList>
    </citation>
    <scope>NUCLEOTIDE SEQUENCE</scope>
</reference>
<dbReference type="AlphaFoldDB" id="A0AA36HLB8"/>
<gene>
    <name evidence="1" type="ORF">EVOR1521_LOCUS1153</name>
</gene>
<name>A0AA36HLB8_9DINO</name>
<keyword evidence="2" id="KW-1185">Reference proteome</keyword>
<dbReference type="EMBL" id="CAUJNA010000030">
    <property type="protein sequence ID" value="CAJ1370627.1"/>
    <property type="molecule type" value="Genomic_DNA"/>
</dbReference>
<comment type="caution">
    <text evidence="1">The sequence shown here is derived from an EMBL/GenBank/DDBJ whole genome shotgun (WGS) entry which is preliminary data.</text>
</comment>
<protein>
    <submittedName>
        <fullName evidence="1">Uncharacterized protein</fullName>
    </submittedName>
</protein>
<dbReference type="Proteomes" id="UP001178507">
    <property type="component" value="Unassembled WGS sequence"/>
</dbReference>
<accession>A0AA36HLB8</accession>
<evidence type="ECO:0000313" key="2">
    <source>
        <dbReference type="Proteomes" id="UP001178507"/>
    </source>
</evidence>